<proteinExistence type="predicted"/>
<reference evidence="1 2" key="1">
    <citation type="submission" date="2015-11" db="EMBL/GenBank/DDBJ databases">
        <title>Draft Genome Sequence of the Strain BR 10303 (Bradyrhizobium sp.) isolated from nodules of Centrolobium paraense.</title>
        <authorList>
            <person name="Zelli J.E."/>
            <person name="Simoes-Araujo J.L."/>
            <person name="Barauna A.C."/>
            <person name="Silva K."/>
        </authorList>
    </citation>
    <scope>NUCLEOTIDE SEQUENCE [LARGE SCALE GENOMIC DNA]</scope>
    <source>
        <strain evidence="1 2">BR 10303</strain>
    </source>
</reference>
<dbReference type="RefSeq" id="WP_066505623.1">
    <property type="nucleotide sequence ID" value="NZ_LNCU01000042.1"/>
</dbReference>
<evidence type="ECO:0000313" key="2">
    <source>
        <dbReference type="Proteomes" id="UP000057737"/>
    </source>
</evidence>
<dbReference type="AlphaFoldDB" id="A0A125Q9H7"/>
<keyword evidence="2" id="KW-1185">Reference proteome</keyword>
<organism evidence="1 2">
    <name type="scientific">Bradyrhizobium macuxiense</name>
    <dbReference type="NCBI Taxonomy" id="1755647"/>
    <lineage>
        <taxon>Bacteria</taxon>
        <taxon>Pseudomonadati</taxon>
        <taxon>Pseudomonadota</taxon>
        <taxon>Alphaproteobacteria</taxon>
        <taxon>Hyphomicrobiales</taxon>
        <taxon>Nitrobacteraceae</taxon>
        <taxon>Bradyrhizobium</taxon>
    </lineage>
</organism>
<evidence type="ECO:0000313" key="1">
    <source>
        <dbReference type="EMBL" id="KWV57395.1"/>
    </source>
</evidence>
<gene>
    <name evidence="1" type="ORF">AS156_39485</name>
</gene>
<accession>A0A125Q9H7</accession>
<dbReference type="Proteomes" id="UP000057737">
    <property type="component" value="Unassembled WGS sequence"/>
</dbReference>
<dbReference type="OrthoDB" id="7202843at2"/>
<evidence type="ECO:0008006" key="3">
    <source>
        <dbReference type="Google" id="ProtNLM"/>
    </source>
</evidence>
<name>A0A125Q9H7_9BRAD</name>
<protein>
    <recommendedName>
        <fullName evidence="3">Zinc/iron-chelating domain-containing protein</fullName>
    </recommendedName>
</protein>
<dbReference type="EMBL" id="LNCU01000042">
    <property type="protein sequence ID" value="KWV57395.1"/>
    <property type="molecule type" value="Genomic_DNA"/>
</dbReference>
<sequence length="158" mass="17568">MPAAPNANARRCGECTACCDGWLKIRIGDHDVKPGHPCPFSGAGKCAIYDTRPVDPCRNFVCGWLAPTSPLPEWMRPDRSHLIFLPASFTWRTIPVDVAVAVGARPRAKARAWLEAFSRDARRPLLLQADGEWQAHGPPDFLHDMVERLARTDDPTRS</sequence>
<comment type="caution">
    <text evidence="1">The sequence shown here is derived from an EMBL/GenBank/DDBJ whole genome shotgun (WGS) entry which is preliminary data.</text>
</comment>